<keyword evidence="3" id="KW-0812">Transmembrane</keyword>
<dbReference type="PANTHER" id="PTHR43221:SF2">
    <property type="entry name" value="PROTEASE HTPX HOMOLOG"/>
    <property type="match status" value="1"/>
</dbReference>
<dbReference type="InterPro" id="IPR001915">
    <property type="entry name" value="Peptidase_M48"/>
</dbReference>
<keyword evidence="2 10" id="KW-0645">Protease</keyword>
<dbReference type="PANTHER" id="PTHR43221">
    <property type="entry name" value="PROTEASE HTPX"/>
    <property type="match status" value="1"/>
</dbReference>
<dbReference type="EMBL" id="BAABKX010000024">
    <property type="protein sequence ID" value="GAA5062996.1"/>
    <property type="molecule type" value="Genomic_DNA"/>
</dbReference>
<evidence type="ECO:0000256" key="6">
    <source>
        <dbReference type="ARBA" id="ARBA00022833"/>
    </source>
</evidence>
<keyword evidence="13" id="KW-1185">Reference proteome</keyword>
<comment type="similarity">
    <text evidence="10">Belongs to the peptidase M48 family.</text>
</comment>
<dbReference type="GO" id="GO:0006508">
    <property type="term" value="P:proteolysis"/>
    <property type="evidence" value="ECO:0007669"/>
    <property type="project" value="UniProtKB-KW"/>
</dbReference>
<protein>
    <recommendedName>
        <fullName evidence="11">Peptidase M48 domain-containing protein</fullName>
    </recommendedName>
</protein>
<dbReference type="Pfam" id="PF01435">
    <property type="entry name" value="Peptidase_M48"/>
    <property type="match status" value="1"/>
</dbReference>
<evidence type="ECO:0000256" key="3">
    <source>
        <dbReference type="ARBA" id="ARBA00022692"/>
    </source>
</evidence>
<comment type="cofactor">
    <cofactor evidence="10">
        <name>Zn(2+)</name>
        <dbReference type="ChEBI" id="CHEBI:29105"/>
    </cofactor>
    <text evidence="10">Binds 1 zinc ion per subunit.</text>
</comment>
<evidence type="ECO:0000256" key="9">
    <source>
        <dbReference type="ARBA" id="ARBA00023136"/>
    </source>
</evidence>
<gene>
    <name evidence="12" type="ORF">GCM10025751_50920</name>
</gene>
<feature type="domain" description="Peptidase M48" evidence="11">
    <location>
        <begin position="8"/>
        <end position="90"/>
    </location>
</feature>
<dbReference type="GO" id="GO:0046872">
    <property type="term" value="F:metal ion binding"/>
    <property type="evidence" value="ECO:0007669"/>
    <property type="project" value="UniProtKB-KW"/>
</dbReference>
<keyword evidence="4" id="KW-0479">Metal-binding</keyword>
<evidence type="ECO:0000256" key="8">
    <source>
        <dbReference type="ARBA" id="ARBA00023049"/>
    </source>
</evidence>
<evidence type="ECO:0000256" key="4">
    <source>
        <dbReference type="ARBA" id="ARBA00022723"/>
    </source>
</evidence>
<organism evidence="12 13">
    <name type="scientific">Haladaptatus pallidirubidus</name>
    <dbReference type="NCBI Taxonomy" id="1008152"/>
    <lineage>
        <taxon>Archaea</taxon>
        <taxon>Methanobacteriati</taxon>
        <taxon>Methanobacteriota</taxon>
        <taxon>Stenosarchaea group</taxon>
        <taxon>Halobacteria</taxon>
        <taxon>Halobacteriales</taxon>
        <taxon>Haladaptataceae</taxon>
        <taxon>Haladaptatus</taxon>
    </lineage>
</organism>
<keyword evidence="8 10" id="KW-0482">Metalloprotease</keyword>
<dbReference type="InterPro" id="IPR050083">
    <property type="entry name" value="HtpX_protease"/>
</dbReference>
<keyword evidence="9" id="KW-0472">Membrane</keyword>
<proteinExistence type="inferred from homology"/>
<comment type="caution">
    <text evidence="12">The sequence shown here is derived from an EMBL/GenBank/DDBJ whole genome shotgun (WGS) entry which is preliminary data.</text>
</comment>
<keyword evidence="1" id="KW-1003">Cell membrane</keyword>
<dbReference type="Proteomes" id="UP001501729">
    <property type="component" value="Unassembled WGS sequence"/>
</dbReference>
<dbReference type="GO" id="GO:0004222">
    <property type="term" value="F:metalloendopeptidase activity"/>
    <property type="evidence" value="ECO:0007669"/>
    <property type="project" value="InterPro"/>
</dbReference>
<evidence type="ECO:0000259" key="11">
    <source>
        <dbReference type="Pfam" id="PF01435"/>
    </source>
</evidence>
<reference evidence="12 13" key="1">
    <citation type="journal article" date="2019" name="Int. J. Syst. Evol. Microbiol.">
        <title>The Global Catalogue of Microorganisms (GCM) 10K type strain sequencing project: providing services to taxonomists for standard genome sequencing and annotation.</title>
        <authorList>
            <consortium name="The Broad Institute Genomics Platform"/>
            <consortium name="The Broad Institute Genome Sequencing Center for Infectious Disease"/>
            <person name="Wu L."/>
            <person name="Ma J."/>
        </authorList>
    </citation>
    <scope>NUCLEOTIDE SEQUENCE [LARGE SCALE GENOMIC DNA]</scope>
    <source>
        <strain evidence="12 13">JCM 17504</strain>
    </source>
</reference>
<name>A0AAV3UQR1_9EURY</name>
<accession>A0AAV3UQR1</accession>
<evidence type="ECO:0000256" key="7">
    <source>
        <dbReference type="ARBA" id="ARBA00022989"/>
    </source>
</evidence>
<evidence type="ECO:0000313" key="12">
    <source>
        <dbReference type="EMBL" id="GAA5062996.1"/>
    </source>
</evidence>
<dbReference type="AlphaFoldDB" id="A0AAV3UQR1"/>
<keyword evidence="7" id="KW-1133">Transmembrane helix</keyword>
<evidence type="ECO:0000256" key="1">
    <source>
        <dbReference type="ARBA" id="ARBA00022475"/>
    </source>
</evidence>
<evidence type="ECO:0000256" key="5">
    <source>
        <dbReference type="ARBA" id="ARBA00022801"/>
    </source>
</evidence>
<keyword evidence="6 10" id="KW-0862">Zinc</keyword>
<evidence type="ECO:0000313" key="13">
    <source>
        <dbReference type="Proteomes" id="UP001501729"/>
    </source>
</evidence>
<keyword evidence="5 10" id="KW-0378">Hydrolase</keyword>
<evidence type="ECO:0000256" key="10">
    <source>
        <dbReference type="RuleBase" id="RU003983"/>
    </source>
</evidence>
<sequence>MGLLIAPTLALQAYSRHREFAADQRAVAVLDNPLAFARALEKIQRESELGWGLFSRVFPTRDRKTERTPIERAFASHPPTDERVSRVREAAKRVATNYEANQWHHIEIN</sequence>
<evidence type="ECO:0000256" key="2">
    <source>
        <dbReference type="ARBA" id="ARBA00022670"/>
    </source>
</evidence>